<feature type="transmembrane region" description="Helical" evidence="2">
    <location>
        <begin position="141"/>
        <end position="162"/>
    </location>
</feature>
<dbReference type="PROSITE" id="PS50105">
    <property type="entry name" value="SAM_DOMAIN"/>
    <property type="match status" value="1"/>
</dbReference>
<sequence length="258" mass="29337">MTNKKSSKKNDGEDQPEDRISSELSDVQTWSTGDVKKWLDSVGLHEYAHLIAVDHNVDGEALLRLTEDDLRSPPLSIPRLGDIKKLALELRSLRSAAGIEEQIEAEQFFKEMSEGIETIEPNGLLESLESPDTPKKDLIKLGLAFLYCNFAFFITTFTMVVVHDRVPDIKRYPPLPDLFLDNIPYIPWLSSCHKVVLLRRMLVLLGSVFLLRCVTMIITSLSVLDPIWNVFPRNMRDCMTVLWKLFTYGPTWGCPSKG</sequence>
<dbReference type="PANTHER" id="PTHR21290:SF25">
    <property type="entry name" value="SPHINGOMYELIN SYNTHASE-RELATED PROTEIN 1"/>
    <property type="match status" value="1"/>
</dbReference>
<evidence type="ECO:0000313" key="5">
    <source>
        <dbReference type="WBParaSite" id="jg1635"/>
    </source>
</evidence>
<dbReference type="InterPro" id="IPR013761">
    <property type="entry name" value="SAM/pointed_sf"/>
</dbReference>
<dbReference type="CDD" id="cd09515">
    <property type="entry name" value="SAM_SGMS1-like"/>
    <property type="match status" value="1"/>
</dbReference>
<dbReference type="Proteomes" id="UP000887574">
    <property type="component" value="Unplaced"/>
</dbReference>
<evidence type="ECO:0000256" key="1">
    <source>
        <dbReference type="SAM" id="MobiDB-lite"/>
    </source>
</evidence>
<dbReference type="GO" id="GO:0005789">
    <property type="term" value="C:endoplasmic reticulum membrane"/>
    <property type="evidence" value="ECO:0007669"/>
    <property type="project" value="TreeGrafter"/>
</dbReference>
<accession>A0A915D7G6</accession>
<dbReference type="GO" id="GO:0047493">
    <property type="term" value="F:ceramide cholinephosphotransferase activity"/>
    <property type="evidence" value="ECO:0007669"/>
    <property type="project" value="TreeGrafter"/>
</dbReference>
<evidence type="ECO:0000313" key="4">
    <source>
        <dbReference type="Proteomes" id="UP000887574"/>
    </source>
</evidence>
<dbReference type="GO" id="GO:0046513">
    <property type="term" value="P:ceramide biosynthetic process"/>
    <property type="evidence" value="ECO:0007669"/>
    <property type="project" value="TreeGrafter"/>
</dbReference>
<feature type="domain" description="SAM" evidence="3">
    <location>
        <begin position="30"/>
        <end position="96"/>
    </location>
</feature>
<dbReference type="InterPro" id="IPR001660">
    <property type="entry name" value="SAM"/>
</dbReference>
<reference evidence="5" key="1">
    <citation type="submission" date="2022-11" db="UniProtKB">
        <authorList>
            <consortium name="WormBaseParasite"/>
        </authorList>
    </citation>
    <scope>IDENTIFICATION</scope>
</reference>
<dbReference type="GO" id="GO:0033188">
    <property type="term" value="F:sphingomyelin synthase activity"/>
    <property type="evidence" value="ECO:0007669"/>
    <property type="project" value="TreeGrafter"/>
</dbReference>
<keyword evidence="2" id="KW-0472">Membrane</keyword>
<dbReference type="GO" id="GO:0000139">
    <property type="term" value="C:Golgi membrane"/>
    <property type="evidence" value="ECO:0007669"/>
    <property type="project" value="TreeGrafter"/>
</dbReference>
<feature type="compositionally biased region" description="Basic and acidic residues" evidence="1">
    <location>
        <begin position="8"/>
        <end position="21"/>
    </location>
</feature>
<dbReference type="AlphaFoldDB" id="A0A915D7G6"/>
<keyword evidence="2" id="KW-0812">Transmembrane</keyword>
<dbReference type="PANTHER" id="PTHR21290">
    <property type="entry name" value="SPHINGOMYELIN SYNTHETASE"/>
    <property type="match status" value="1"/>
</dbReference>
<dbReference type="Pfam" id="PF00536">
    <property type="entry name" value="SAM_1"/>
    <property type="match status" value="1"/>
</dbReference>
<evidence type="ECO:0000259" key="3">
    <source>
        <dbReference type="PROSITE" id="PS50105"/>
    </source>
</evidence>
<organism evidence="4 5">
    <name type="scientific">Ditylenchus dipsaci</name>
    <dbReference type="NCBI Taxonomy" id="166011"/>
    <lineage>
        <taxon>Eukaryota</taxon>
        <taxon>Metazoa</taxon>
        <taxon>Ecdysozoa</taxon>
        <taxon>Nematoda</taxon>
        <taxon>Chromadorea</taxon>
        <taxon>Rhabditida</taxon>
        <taxon>Tylenchina</taxon>
        <taxon>Tylenchomorpha</taxon>
        <taxon>Sphaerularioidea</taxon>
        <taxon>Anguinidae</taxon>
        <taxon>Anguininae</taxon>
        <taxon>Ditylenchus</taxon>
    </lineage>
</organism>
<feature type="transmembrane region" description="Helical" evidence="2">
    <location>
        <begin position="201"/>
        <end position="224"/>
    </location>
</feature>
<dbReference type="SUPFAM" id="SSF47769">
    <property type="entry name" value="SAM/Pointed domain"/>
    <property type="match status" value="1"/>
</dbReference>
<proteinExistence type="predicted"/>
<dbReference type="SMART" id="SM00454">
    <property type="entry name" value="SAM"/>
    <property type="match status" value="1"/>
</dbReference>
<evidence type="ECO:0000256" key="2">
    <source>
        <dbReference type="SAM" id="Phobius"/>
    </source>
</evidence>
<keyword evidence="2" id="KW-1133">Transmembrane helix</keyword>
<protein>
    <submittedName>
        <fullName evidence="5">SAM domain-containing protein</fullName>
    </submittedName>
</protein>
<name>A0A915D7G6_9BILA</name>
<keyword evidence="4" id="KW-1185">Reference proteome</keyword>
<dbReference type="GO" id="GO:0005886">
    <property type="term" value="C:plasma membrane"/>
    <property type="evidence" value="ECO:0007669"/>
    <property type="project" value="TreeGrafter"/>
</dbReference>
<feature type="region of interest" description="Disordered" evidence="1">
    <location>
        <begin position="1"/>
        <end position="26"/>
    </location>
</feature>
<dbReference type="InterPro" id="IPR045221">
    <property type="entry name" value="Sphingomyelin_synth-like"/>
</dbReference>
<dbReference type="Gene3D" id="1.10.150.50">
    <property type="entry name" value="Transcription Factor, Ets-1"/>
    <property type="match status" value="1"/>
</dbReference>
<dbReference type="WBParaSite" id="jg1635">
    <property type="protein sequence ID" value="jg1635"/>
    <property type="gene ID" value="jg1635"/>
</dbReference>